<protein>
    <submittedName>
        <fullName evidence="1">Uncharacterized protein</fullName>
    </submittedName>
</protein>
<comment type="caution">
    <text evidence="1">The sequence shown here is derived from an EMBL/GenBank/DDBJ whole genome shotgun (WGS) entry which is preliminary data.</text>
</comment>
<keyword evidence="2" id="KW-1185">Reference proteome</keyword>
<dbReference type="EMBL" id="JABBYC010000012">
    <property type="protein sequence ID" value="MBL0886508.1"/>
    <property type="molecule type" value="Genomic_DNA"/>
</dbReference>
<organism evidence="1 2">
    <name type="scientific">Myceligenerans indicum</name>
    <dbReference type="NCBI Taxonomy" id="2593663"/>
    <lineage>
        <taxon>Bacteria</taxon>
        <taxon>Bacillati</taxon>
        <taxon>Actinomycetota</taxon>
        <taxon>Actinomycetes</taxon>
        <taxon>Micrococcales</taxon>
        <taxon>Promicromonosporaceae</taxon>
        <taxon>Myceligenerans</taxon>
    </lineage>
</organism>
<dbReference type="Proteomes" id="UP000675409">
    <property type="component" value="Unassembled WGS sequence"/>
</dbReference>
<gene>
    <name evidence="1" type="ORF">HGK34_09525</name>
</gene>
<reference evidence="1 2" key="1">
    <citation type="journal article" date="2021" name="Arch. Microbiol.">
        <title>Myceligenerans indicum sp. nov., an actinobacterium isolated from mangrove sediment of Sundarbans, India.</title>
        <authorList>
            <person name="Asha K."/>
            <person name="Bhadury P."/>
        </authorList>
    </citation>
    <scope>NUCLEOTIDE SEQUENCE [LARGE SCALE GENOMIC DNA]</scope>
    <source>
        <strain evidence="1 2">I2</strain>
    </source>
</reference>
<evidence type="ECO:0000313" key="2">
    <source>
        <dbReference type="Proteomes" id="UP000675409"/>
    </source>
</evidence>
<proteinExistence type="predicted"/>
<accession>A0ABS1LJZ8</accession>
<dbReference type="RefSeq" id="WP_201846523.1">
    <property type="nucleotide sequence ID" value="NZ_JABBYC010000012.1"/>
</dbReference>
<evidence type="ECO:0000313" key="1">
    <source>
        <dbReference type="EMBL" id="MBL0886508.1"/>
    </source>
</evidence>
<sequence length="156" mass="16300">MGIVTDYFAAPTDGAAMTALRMPGGPSASEDPSLPRFDSVALPSVDPFVMLAGLAQALSGRPYGEITANPRHGALVGSTGDEGPWIVTVSDELTKDLASVAPARLARVTRTWVRETEPPAPAHRITPAVLLLAELATRVVADGRYLYCWTSLGGAA</sequence>
<name>A0ABS1LJZ8_9MICO</name>